<organism evidence="1">
    <name type="scientific">Schizaphis graminum</name>
    <name type="common">Green bug aphid</name>
    <dbReference type="NCBI Taxonomy" id="13262"/>
    <lineage>
        <taxon>Eukaryota</taxon>
        <taxon>Metazoa</taxon>
        <taxon>Ecdysozoa</taxon>
        <taxon>Arthropoda</taxon>
        <taxon>Hexapoda</taxon>
        <taxon>Insecta</taxon>
        <taxon>Pterygota</taxon>
        <taxon>Neoptera</taxon>
        <taxon>Paraneoptera</taxon>
        <taxon>Hemiptera</taxon>
        <taxon>Sternorrhyncha</taxon>
        <taxon>Aphidomorpha</taxon>
        <taxon>Aphidoidea</taxon>
        <taxon>Aphididae</taxon>
        <taxon>Aphidini</taxon>
        <taxon>Schizaphis</taxon>
    </lineage>
</organism>
<protein>
    <submittedName>
        <fullName evidence="1">Uncharacterized protein</fullName>
    </submittedName>
</protein>
<accession>A0A2S2ND16</accession>
<proteinExistence type="predicted"/>
<gene>
    <name evidence="1" type="ORF">g.21194</name>
</gene>
<reference evidence="1" key="1">
    <citation type="submission" date="2018-04" db="EMBL/GenBank/DDBJ databases">
        <title>Transcriptome of Schizaphis graminum biotype I.</title>
        <authorList>
            <person name="Scully E.D."/>
            <person name="Geib S.M."/>
            <person name="Palmer N.A."/>
            <person name="Koch K."/>
            <person name="Bradshaw J."/>
            <person name="Heng-Moss T."/>
            <person name="Sarath G."/>
        </authorList>
    </citation>
    <scope>NUCLEOTIDE SEQUENCE</scope>
</reference>
<dbReference type="AlphaFoldDB" id="A0A2S2ND16"/>
<dbReference type="EMBL" id="GGMR01002406">
    <property type="protein sequence ID" value="MBY15025.1"/>
    <property type="molecule type" value="Transcribed_RNA"/>
</dbReference>
<name>A0A2S2ND16_SCHGA</name>
<sequence length="272" mass="31325">MCVLVLYTNEYSNDLTTARQTIINSYSNKVVVYLLLIIMEHLYPQIEQLVSCFTCGSQTLPPYQFCVQVHIGCPPCIKYMSLCACGLNFIKGSNITFDWFVSAMKLRCKYRANEVNNVSEQVDCSNRWYTVQELRDHYLTGCARNSFTCPLQGCGHMARIDTITDHYETAHGPLESLSFDDYEQVPKCIVFKLSAKKRSQILKKIFNGYFMFSIKPQRRNKLCQDFNSHLSMQNINPSDSLQYTYTKSLESNEKTFKVSVTLVEVYNNPSNV</sequence>
<evidence type="ECO:0000313" key="1">
    <source>
        <dbReference type="EMBL" id="MBY15025.1"/>
    </source>
</evidence>